<dbReference type="InterPro" id="IPR036396">
    <property type="entry name" value="Cyt_P450_sf"/>
</dbReference>
<dbReference type="FunFam" id="1.10.630.10:FF:000018">
    <property type="entry name" value="Cytochrome P450 monooxygenase"/>
    <property type="match status" value="1"/>
</dbReference>
<comment type="caution">
    <text evidence="8">The sequence shown here is derived from an EMBL/GenBank/DDBJ whole genome shotgun (WGS) entry which is preliminary data.</text>
</comment>
<dbReference type="GO" id="GO:0020037">
    <property type="term" value="F:heme binding"/>
    <property type="evidence" value="ECO:0007669"/>
    <property type="project" value="InterPro"/>
</dbReference>
<evidence type="ECO:0000256" key="3">
    <source>
        <dbReference type="ARBA" id="ARBA00022723"/>
    </source>
</evidence>
<evidence type="ECO:0000256" key="2">
    <source>
        <dbReference type="ARBA" id="ARBA00022617"/>
    </source>
</evidence>
<evidence type="ECO:0000256" key="6">
    <source>
        <dbReference type="ARBA" id="ARBA00023033"/>
    </source>
</evidence>
<keyword evidence="3 7" id="KW-0479">Metal-binding</keyword>
<dbReference type="GO" id="GO:0016705">
    <property type="term" value="F:oxidoreductase activity, acting on paired donors, with incorporation or reduction of molecular oxygen"/>
    <property type="evidence" value="ECO:0007669"/>
    <property type="project" value="InterPro"/>
</dbReference>
<dbReference type="Pfam" id="PF00067">
    <property type="entry name" value="p450"/>
    <property type="match status" value="1"/>
</dbReference>
<evidence type="ECO:0000256" key="1">
    <source>
        <dbReference type="ARBA" id="ARBA00010617"/>
    </source>
</evidence>
<dbReference type="Proteomes" id="UP000627984">
    <property type="component" value="Unassembled WGS sequence"/>
</dbReference>
<proteinExistence type="inferred from homology"/>
<evidence type="ECO:0000313" key="8">
    <source>
        <dbReference type="EMBL" id="GGK87718.1"/>
    </source>
</evidence>
<dbReference type="Gene3D" id="1.10.630.10">
    <property type="entry name" value="Cytochrome P450"/>
    <property type="match status" value="1"/>
</dbReference>
<dbReference type="InterPro" id="IPR002397">
    <property type="entry name" value="Cyt_P450_B"/>
</dbReference>
<gene>
    <name evidence="8" type="primary">cyp126</name>
    <name evidence="8" type="ORF">GCM10010126_53980</name>
</gene>
<evidence type="ECO:0000256" key="4">
    <source>
        <dbReference type="ARBA" id="ARBA00023002"/>
    </source>
</evidence>
<dbReference type="GO" id="GO:0004497">
    <property type="term" value="F:monooxygenase activity"/>
    <property type="evidence" value="ECO:0007669"/>
    <property type="project" value="UniProtKB-KW"/>
</dbReference>
<organism evidence="8 9">
    <name type="scientific">Planomonospora parontospora</name>
    <dbReference type="NCBI Taxonomy" id="58119"/>
    <lineage>
        <taxon>Bacteria</taxon>
        <taxon>Bacillati</taxon>
        <taxon>Actinomycetota</taxon>
        <taxon>Actinomycetes</taxon>
        <taxon>Streptosporangiales</taxon>
        <taxon>Streptosporangiaceae</taxon>
        <taxon>Planomonospora</taxon>
    </lineage>
</organism>
<dbReference type="PANTHER" id="PTHR46696:SF1">
    <property type="entry name" value="CYTOCHROME P450 YJIB-RELATED"/>
    <property type="match status" value="1"/>
</dbReference>
<dbReference type="SUPFAM" id="SSF48264">
    <property type="entry name" value="Cytochrome P450"/>
    <property type="match status" value="1"/>
</dbReference>
<dbReference type="PRINTS" id="PR00359">
    <property type="entry name" value="BP450"/>
</dbReference>
<reference evidence="8" key="1">
    <citation type="journal article" date="2014" name="Int. J. Syst. Evol. Microbiol.">
        <title>Complete genome sequence of Corynebacterium casei LMG S-19264T (=DSM 44701T), isolated from a smear-ripened cheese.</title>
        <authorList>
            <consortium name="US DOE Joint Genome Institute (JGI-PGF)"/>
            <person name="Walter F."/>
            <person name="Albersmeier A."/>
            <person name="Kalinowski J."/>
            <person name="Ruckert C."/>
        </authorList>
    </citation>
    <scope>NUCLEOTIDE SEQUENCE</scope>
    <source>
        <strain evidence="8">JCM 3093</strain>
    </source>
</reference>
<name>A0AA37BL92_9ACTN</name>
<dbReference type="PROSITE" id="PS00086">
    <property type="entry name" value="CYTOCHROME_P450"/>
    <property type="match status" value="1"/>
</dbReference>
<keyword evidence="5 7" id="KW-0408">Iron</keyword>
<evidence type="ECO:0000256" key="5">
    <source>
        <dbReference type="ARBA" id="ARBA00023004"/>
    </source>
</evidence>
<dbReference type="AlphaFoldDB" id="A0AA37BL92"/>
<dbReference type="CDD" id="cd11033">
    <property type="entry name" value="CYP142-like"/>
    <property type="match status" value="1"/>
</dbReference>
<accession>A0AA37BL92</accession>
<comment type="similarity">
    <text evidence="1 7">Belongs to the cytochrome P450 family.</text>
</comment>
<keyword evidence="2 7" id="KW-0349">Heme</keyword>
<reference evidence="8" key="2">
    <citation type="submission" date="2022-09" db="EMBL/GenBank/DDBJ databases">
        <authorList>
            <person name="Sun Q."/>
            <person name="Ohkuma M."/>
        </authorList>
    </citation>
    <scope>NUCLEOTIDE SEQUENCE</scope>
    <source>
        <strain evidence="8">JCM 3093</strain>
    </source>
</reference>
<sequence length="411" mass="45076">MPELPGPPEGLDLLDPGLFARDAFWPVFAWLRRNAPVHRHPEPDGPGFWVVSRYRDIAAVYADAETFSSRYGMRLDSDPGAVEAVAQRMLIVSDAPDHTRLKRVLQRSFGPSAMPRMEELVRGVVAEVVGEAAETGEVDFIDVAKKIPNHVVCALMGIPREDREWIGGITTDAFESEDEAERSGAHGEIFLYFADLLHERRARPGDDFVSAIATERRAADVPGGERPLTDEEIIFNCNGVLAGANETTRYSAAGGVLALARDPGQWELLRAAGPAGASAAAEEILRWTTPGVHALRTVMRPAQVGGVRVEPGDRVTLWNVSANRDEEVFDRPGRFLADRTPNRHIAFGHGPHLCLGARLARLELSAFVAELTRRVERIELTGDPVYNASNFTWGLRRLPVRLAPARVPAPA</sequence>
<dbReference type="InterPro" id="IPR017972">
    <property type="entry name" value="Cyt_P450_CS"/>
</dbReference>
<dbReference type="PANTHER" id="PTHR46696">
    <property type="entry name" value="P450, PUTATIVE (EUROFUNG)-RELATED"/>
    <property type="match status" value="1"/>
</dbReference>
<dbReference type="GO" id="GO:0005506">
    <property type="term" value="F:iron ion binding"/>
    <property type="evidence" value="ECO:0007669"/>
    <property type="project" value="InterPro"/>
</dbReference>
<dbReference type="RefSeq" id="WP_191897230.1">
    <property type="nucleotide sequence ID" value="NZ_BMQD01000019.1"/>
</dbReference>
<dbReference type="InterPro" id="IPR001128">
    <property type="entry name" value="Cyt_P450"/>
</dbReference>
<keyword evidence="6 7" id="KW-0503">Monooxygenase</keyword>
<evidence type="ECO:0000313" key="9">
    <source>
        <dbReference type="Proteomes" id="UP000627984"/>
    </source>
</evidence>
<keyword evidence="4 7" id="KW-0560">Oxidoreductase</keyword>
<protein>
    <submittedName>
        <fullName evidence="8">Cytochrome P450 126</fullName>
    </submittedName>
</protein>
<evidence type="ECO:0000256" key="7">
    <source>
        <dbReference type="RuleBase" id="RU000461"/>
    </source>
</evidence>
<dbReference type="EMBL" id="BMQD01000019">
    <property type="protein sequence ID" value="GGK87718.1"/>
    <property type="molecule type" value="Genomic_DNA"/>
</dbReference>